<feature type="binding site" evidence="1">
    <location>
        <position position="137"/>
    </location>
    <ligand>
        <name>S-adenosyl-L-methionine</name>
        <dbReference type="ChEBI" id="CHEBI:59789"/>
    </ligand>
</feature>
<evidence type="ECO:0000313" key="3">
    <source>
        <dbReference type="Proteomes" id="UP000197334"/>
    </source>
</evidence>
<dbReference type="Pfam" id="PF13489">
    <property type="entry name" value="Methyltransf_23"/>
    <property type="match status" value="1"/>
</dbReference>
<keyword evidence="1 2" id="KW-0489">Methyltransferase</keyword>
<comment type="caution">
    <text evidence="1">Lacks conserved residue(s) required for the propagation of feature annotation.</text>
</comment>
<dbReference type="Proteomes" id="UP000197334">
    <property type="component" value="Unassembled WGS sequence"/>
</dbReference>
<proteinExistence type="inferred from homology"/>
<dbReference type="PANTHER" id="PTHR43861">
    <property type="entry name" value="TRANS-ACONITATE 2-METHYLTRANSFERASE-RELATED"/>
    <property type="match status" value="1"/>
</dbReference>
<dbReference type="GO" id="GO:0097697">
    <property type="term" value="F:tRNA (5-carboxymethoxyuridine(34)-5-O)-methyltransferase activity"/>
    <property type="evidence" value="ECO:0007669"/>
    <property type="project" value="UniProtKB-UniRule"/>
</dbReference>
<dbReference type="GO" id="GO:0032259">
    <property type="term" value="P:methylation"/>
    <property type="evidence" value="ECO:0007669"/>
    <property type="project" value="UniProtKB-KW"/>
</dbReference>
<feature type="binding site" evidence="1">
    <location>
        <position position="89"/>
    </location>
    <ligand>
        <name>S-adenosyl-L-methionine</name>
        <dbReference type="ChEBI" id="CHEBI:59789"/>
    </ligand>
</feature>
<comment type="caution">
    <text evidence="2">The sequence shown here is derived from an EMBL/GenBank/DDBJ whole genome shotgun (WGS) entry which is preliminary data.</text>
</comment>
<dbReference type="HAMAP" id="MF_02057">
    <property type="entry name" value="tRNA_methyltr_CmoM"/>
    <property type="match status" value="1"/>
</dbReference>
<keyword evidence="1" id="KW-0819">tRNA processing</keyword>
<name>A0A246S4E5_9GAMM</name>
<keyword evidence="1 2" id="KW-0808">Transferase</keyword>
<comment type="function">
    <text evidence="1">Catalyzes the methylation of 5-carboxymethoxyuridine (cmo5U) to form 5-methoxycarbonylmethoxyuridine (mcmo5U) at position 34 in tRNAs.</text>
</comment>
<dbReference type="OrthoDB" id="4697647at2"/>
<dbReference type="RefSeq" id="WP_088698485.1">
    <property type="nucleotide sequence ID" value="NZ_JPUA01000003.1"/>
</dbReference>
<gene>
    <name evidence="1" type="primary">cmoM</name>
    <name evidence="2" type="ORF">JI62_01560</name>
</gene>
<feature type="binding site" evidence="1">
    <location>
        <begin position="68"/>
        <end position="69"/>
    </location>
    <ligand>
        <name>S-adenosyl-L-methionine</name>
        <dbReference type="ChEBI" id="CHEBI:59789"/>
    </ligand>
</feature>
<dbReference type="Gene3D" id="3.40.50.150">
    <property type="entry name" value="Vaccinia Virus protein VP39"/>
    <property type="match status" value="1"/>
</dbReference>
<protein>
    <recommendedName>
        <fullName evidence="1">tRNA 5-carboxymethoxyuridine methyltransferase</fullName>
        <ecNumber evidence="1">2.1.1.-</ecNumber>
    </recommendedName>
    <alternativeName>
        <fullName evidence="1">cmo5U methyltransferase</fullName>
    </alternativeName>
</protein>
<reference evidence="2 3" key="1">
    <citation type="submission" date="2014-08" db="EMBL/GenBank/DDBJ databases">
        <title>Draft genome sequence of a novel L-asparaginase producing marine bacterium, Halomonas campaniensis.</title>
        <authorList>
            <person name="Sundarakrishnan B."/>
            <person name="Moushumi Priya A."/>
            <person name="Raman G."/>
            <person name="Sakthivel N."/>
            <person name="Park S."/>
            <person name="Jayachandran S."/>
        </authorList>
    </citation>
    <scope>NUCLEOTIDE SEQUENCE [LARGE SCALE GENOMIC DNA]</scope>
    <source>
        <strain evidence="2 3">SK03</strain>
    </source>
</reference>
<evidence type="ECO:0000313" key="2">
    <source>
        <dbReference type="EMBL" id="OWV31327.1"/>
    </source>
</evidence>
<dbReference type="EC" id="2.1.1.-" evidence="1"/>
<feature type="binding site" evidence="1">
    <location>
        <position position="45"/>
    </location>
    <ligand>
        <name>S-adenosyl-L-methionine</name>
        <dbReference type="ChEBI" id="CHEBI:59789"/>
    </ligand>
</feature>
<keyword evidence="1" id="KW-0949">S-adenosyl-L-methionine</keyword>
<dbReference type="InterPro" id="IPR033664">
    <property type="entry name" value="Cmo5U_methylTrfase"/>
</dbReference>
<comment type="similarity">
    <text evidence="1">Belongs to the class I-like SAM-binding methyltransferase superfamily. CmoM family.</text>
</comment>
<dbReference type="CDD" id="cd02440">
    <property type="entry name" value="AdoMet_MTases"/>
    <property type="match status" value="1"/>
</dbReference>
<keyword evidence="3" id="KW-1185">Reference proteome</keyword>
<comment type="catalytic activity">
    <reaction evidence="1">
        <text>5-carboxymethoxyuridine(34) in tRNA + S-adenosyl-L-methionine = 5-methoxycarbonylmethoxyuridine(34) in tRNA + S-adenosyl-L-homocysteine</text>
        <dbReference type="Rhea" id="RHEA:54080"/>
        <dbReference type="Rhea" id="RHEA-COMP:13383"/>
        <dbReference type="Rhea" id="RHEA-COMP:13781"/>
        <dbReference type="ChEBI" id="CHEBI:57856"/>
        <dbReference type="ChEBI" id="CHEBI:59789"/>
        <dbReference type="ChEBI" id="CHEBI:136879"/>
        <dbReference type="ChEBI" id="CHEBI:138053"/>
    </reaction>
</comment>
<dbReference type="InterPro" id="IPR029063">
    <property type="entry name" value="SAM-dependent_MTases_sf"/>
</dbReference>
<dbReference type="EMBL" id="JPUA01000003">
    <property type="protein sequence ID" value="OWV31327.1"/>
    <property type="molecule type" value="Genomic_DNA"/>
</dbReference>
<sequence>MHPNDKLINAEFKSYQLTQAGDRYFDGLADKFSRSLYQAPRGELRLAMLDYLLPQMLTLSHQKVLDVGGGLGQQAAWFAERGHRVTMAEPSADMLNYAKTWHRDAKTLPEEAITYLQAPLQQLTQHVPGSWPLITCHAVLEWLGDPQAALATLSDLLAPGGQLSLMVFNRDALRFSNVVKGNLEKALSDRLAGKGKRQRLTPISPVSHAEIEQWSADNGLVIDAVAGIRVFQDYLRHSPATPAETETLLALEKQYCRYDPHWRLGRYLLYTLIKPEIVE</sequence>
<dbReference type="GO" id="GO:0006400">
    <property type="term" value="P:tRNA modification"/>
    <property type="evidence" value="ECO:0007669"/>
    <property type="project" value="UniProtKB-UniRule"/>
</dbReference>
<dbReference type="AlphaFoldDB" id="A0A246S4E5"/>
<accession>A0A246S4E5</accession>
<dbReference type="SUPFAM" id="SSF53335">
    <property type="entry name" value="S-adenosyl-L-methionine-dependent methyltransferases"/>
    <property type="match status" value="1"/>
</dbReference>
<evidence type="ECO:0000256" key="1">
    <source>
        <dbReference type="HAMAP-Rule" id="MF_02057"/>
    </source>
</evidence>
<organism evidence="2 3">
    <name type="scientific">Halomonas campaniensis</name>
    <dbReference type="NCBI Taxonomy" id="213554"/>
    <lineage>
        <taxon>Bacteria</taxon>
        <taxon>Pseudomonadati</taxon>
        <taxon>Pseudomonadota</taxon>
        <taxon>Gammaproteobacteria</taxon>
        <taxon>Oceanospirillales</taxon>
        <taxon>Halomonadaceae</taxon>
        <taxon>Halomonas</taxon>
    </lineage>
</organism>